<evidence type="ECO:0000256" key="3">
    <source>
        <dbReference type="ARBA" id="ARBA00022692"/>
    </source>
</evidence>
<dbReference type="PANTHER" id="PTHR48041:SF139">
    <property type="entry name" value="PROTEIN SCARLET"/>
    <property type="match status" value="1"/>
</dbReference>
<dbReference type="CDD" id="cd00060">
    <property type="entry name" value="FHA"/>
    <property type="match status" value="2"/>
</dbReference>
<dbReference type="SUPFAM" id="SSF49879">
    <property type="entry name" value="SMAD/FHA domain"/>
    <property type="match status" value="3"/>
</dbReference>
<dbReference type="Gene3D" id="3.40.50.300">
    <property type="entry name" value="P-loop containing nucleotide triphosphate hydrolases"/>
    <property type="match status" value="1"/>
</dbReference>
<keyword evidence="6 8" id="KW-1133">Transmembrane helix</keyword>
<dbReference type="FunFam" id="3.40.50.300:FF:000474">
    <property type="entry name" value="Putative ABC transporter ATP-binding subunit"/>
    <property type="match status" value="1"/>
</dbReference>
<dbReference type="Pfam" id="PF01061">
    <property type="entry name" value="ABC2_membrane"/>
    <property type="match status" value="1"/>
</dbReference>
<dbReference type="PROSITE" id="PS00211">
    <property type="entry name" value="ABC_TRANSPORTER_1"/>
    <property type="match status" value="1"/>
</dbReference>
<dbReference type="InterPro" id="IPR000253">
    <property type="entry name" value="FHA_dom"/>
</dbReference>
<evidence type="ECO:0000313" key="11">
    <source>
        <dbReference type="EMBL" id="KGF72899.1"/>
    </source>
</evidence>
<dbReference type="AlphaFoldDB" id="A0A098TKT3"/>
<dbReference type="GO" id="GO:0016020">
    <property type="term" value="C:membrane"/>
    <property type="evidence" value="ECO:0007669"/>
    <property type="project" value="UniProtKB-SubCell"/>
</dbReference>
<dbReference type="InterPro" id="IPR027417">
    <property type="entry name" value="P-loop_NTPase"/>
</dbReference>
<dbReference type="RefSeq" id="WP_072016409.1">
    <property type="nucleotide sequence ID" value="NZ_JJML01000017.1"/>
</dbReference>
<dbReference type="EMBL" id="JJML01000017">
    <property type="protein sequence ID" value="KGF72899.1"/>
    <property type="molecule type" value="Genomic_DNA"/>
</dbReference>
<feature type="transmembrane region" description="Helical" evidence="8">
    <location>
        <begin position="714"/>
        <end position="736"/>
    </location>
</feature>
<comment type="subcellular location">
    <subcellularLocation>
        <location evidence="1">Membrane</location>
        <topology evidence="1">Multi-pass membrane protein</topology>
    </subcellularLocation>
</comment>
<keyword evidence="12" id="KW-1185">Reference proteome</keyword>
<dbReference type="Gene3D" id="2.60.200.20">
    <property type="match status" value="3"/>
</dbReference>
<keyword evidence="4" id="KW-0547">Nucleotide-binding</keyword>
<accession>A0A098TKT3</accession>
<dbReference type="InterPro" id="IPR003593">
    <property type="entry name" value="AAA+_ATPase"/>
</dbReference>
<feature type="transmembrane region" description="Helical" evidence="8">
    <location>
        <begin position="797"/>
        <end position="817"/>
    </location>
</feature>
<dbReference type="SMART" id="SM00240">
    <property type="entry name" value="FHA"/>
    <property type="match status" value="3"/>
</dbReference>
<keyword evidence="7 8" id="KW-0472">Membrane</keyword>
<evidence type="ECO:0000259" key="9">
    <source>
        <dbReference type="PROSITE" id="PS50006"/>
    </source>
</evidence>
<keyword evidence="3 8" id="KW-0812">Transmembrane</keyword>
<gene>
    <name evidence="11" type="ORF">DO97_04140</name>
</gene>
<dbReference type="GO" id="GO:0005524">
    <property type="term" value="F:ATP binding"/>
    <property type="evidence" value="ECO:0007669"/>
    <property type="project" value="UniProtKB-KW"/>
</dbReference>
<proteinExistence type="predicted"/>
<protein>
    <submittedName>
        <fullName evidence="11">ABC transporter ATP-binding protein</fullName>
    </submittedName>
</protein>
<dbReference type="SMART" id="SM00382">
    <property type="entry name" value="AAA"/>
    <property type="match status" value="1"/>
</dbReference>
<dbReference type="Pfam" id="PF00005">
    <property type="entry name" value="ABC_tran"/>
    <property type="match status" value="1"/>
</dbReference>
<feature type="transmembrane region" description="Helical" evidence="8">
    <location>
        <begin position="829"/>
        <end position="849"/>
    </location>
</feature>
<dbReference type="InterPro" id="IPR050352">
    <property type="entry name" value="ABCG_transporters"/>
</dbReference>
<feature type="transmembrane region" description="Helical" evidence="8">
    <location>
        <begin position="757"/>
        <end position="777"/>
    </location>
</feature>
<dbReference type="InterPro" id="IPR003439">
    <property type="entry name" value="ABC_transporter-like_ATP-bd"/>
</dbReference>
<keyword evidence="2" id="KW-0813">Transport</keyword>
<dbReference type="GO" id="GO:0016887">
    <property type="term" value="F:ATP hydrolysis activity"/>
    <property type="evidence" value="ECO:0007669"/>
    <property type="project" value="InterPro"/>
</dbReference>
<dbReference type="SUPFAM" id="SSF52540">
    <property type="entry name" value="P-loop containing nucleoside triphosphate hydrolases"/>
    <property type="match status" value="1"/>
</dbReference>
<dbReference type="Proteomes" id="UP000030170">
    <property type="component" value="Unassembled WGS sequence"/>
</dbReference>
<name>A0A098TKT3_9CYAN</name>
<keyword evidence="5 11" id="KW-0067">ATP-binding</keyword>
<comment type="caution">
    <text evidence="11">The sequence shown here is derived from an EMBL/GenBank/DDBJ whole genome shotgun (WGS) entry which is preliminary data.</text>
</comment>
<dbReference type="InterPro" id="IPR008984">
    <property type="entry name" value="SMAD_FHA_dom_sf"/>
</dbReference>
<evidence type="ECO:0000256" key="6">
    <source>
        <dbReference type="ARBA" id="ARBA00022989"/>
    </source>
</evidence>
<dbReference type="PROSITE" id="PS50006">
    <property type="entry name" value="FHA_DOMAIN"/>
    <property type="match status" value="2"/>
</dbReference>
<dbReference type="OrthoDB" id="151099at2"/>
<reference evidence="11 12" key="1">
    <citation type="journal article" date="2014" name="Mol. Ecol.">
        <title>Evolution of Synechococcus.</title>
        <authorList>
            <person name="Dvorak P."/>
            <person name="Casamatta D."/>
            <person name="Hasler P."/>
            <person name="Poulickova A."/>
            <person name="Ondrej V."/>
            <person name="Sanges R."/>
        </authorList>
    </citation>
    <scope>NUCLEOTIDE SEQUENCE [LARGE SCALE GENOMIC DNA]</scope>
    <source>
        <strain evidence="11 12">CAUP A 1101</strain>
    </source>
</reference>
<evidence type="ECO:0000256" key="1">
    <source>
        <dbReference type="ARBA" id="ARBA00004141"/>
    </source>
</evidence>
<evidence type="ECO:0000256" key="4">
    <source>
        <dbReference type="ARBA" id="ARBA00022741"/>
    </source>
</evidence>
<evidence type="ECO:0000256" key="2">
    <source>
        <dbReference type="ARBA" id="ARBA00022448"/>
    </source>
</evidence>
<dbReference type="PANTHER" id="PTHR48041">
    <property type="entry name" value="ABC TRANSPORTER G FAMILY MEMBER 28"/>
    <property type="match status" value="1"/>
</dbReference>
<dbReference type="STRING" id="1497020.DO97_04140"/>
<dbReference type="InterPro" id="IPR017871">
    <property type="entry name" value="ABC_transporter-like_CS"/>
</dbReference>
<dbReference type="GO" id="GO:0140359">
    <property type="term" value="F:ABC-type transporter activity"/>
    <property type="evidence" value="ECO:0007669"/>
    <property type="project" value="InterPro"/>
</dbReference>
<evidence type="ECO:0000256" key="8">
    <source>
        <dbReference type="SAM" id="Phobius"/>
    </source>
</evidence>
<organism evidence="11 12">
    <name type="scientific">Neosynechococcus sphagnicola sy1</name>
    <dbReference type="NCBI Taxonomy" id="1497020"/>
    <lineage>
        <taxon>Bacteria</taxon>
        <taxon>Bacillati</taxon>
        <taxon>Cyanobacteriota</taxon>
        <taxon>Cyanophyceae</taxon>
        <taxon>Neosynechococcales</taxon>
        <taxon>Neosynechococcaceae</taxon>
        <taxon>Neosynechococcus</taxon>
    </lineage>
</organism>
<evidence type="ECO:0000256" key="5">
    <source>
        <dbReference type="ARBA" id="ARBA00022840"/>
    </source>
</evidence>
<evidence type="ECO:0000256" key="7">
    <source>
        <dbReference type="ARBA" id="ARBA00023136"/>
    </source>
</evidence>
<sequence length="1032" mass="114904">MTASPARLEVIKNIGRQEFLIEQDTVSIGRAPDNHLILNDPTISRYHAQIDRGSEGYFITDLDSAIGTKVNEFQLTAKTAQALSNGDLIQIGTFTLCFRTNQQITPHATLSYGLATTAPVLRIITDQWFQDFSLNRETLLLGSHPTCDIVIHDPAVVACHARLVRQADNRFTIINLSTPEALTDQGRPVDQRDLQAGDSLRITPSLSLSYRGVQPIEEMALEKVWLPRLPVTQLEGYEPETMALTSLTELGISLPPDNLSLSGRNSLSIGRDPRNDMVISHPTVSRFHAKVERQNGSFVLNDLGSSNGTYVNGKEVMSPVVLRTGDTIRIGCDRLVLNIDESFTQHVEEGNLRLDALNLCKVVGKGTQILNHVSLSILPREFVAILGPSGSGKSTLLDALNGLRPASSGAVLVNSMDLYKNYHAYHAQLGYVPQKNIIHEELTIAQALEFAAQLRMPPDTTPEERRQRIQVVLAELGLSHRQQVPIKLLSGGQQRRVCIGVELLTKPSLFFLDEATSGLDPGTEADMMSLLRQLADQGRTILIITHATQNIRECDLVIYMAEGGRVAYFGPPEQMLDYFRDNFREQFQGMKLQDFSGIYRALDIEKNPNAPSAEELQQKYCQSHLYQQYVVQRQQGIVLDDSRKNSRTRPKFPPQSRQRVSAWQQFLILSGRNLAILLQDRTNLLLTLAIAPLLAMLDFFTWKSNLFDATHGSAAQALTMLFVTALVAVMVGAMTTMRELIKEVEVYRRERMIGLQVLPYVLSKVWIGALLAIYQGGAYLLVIKLAVNLPGGLEVTWQMYVTLVLAIFGGMVTGLLVSAIAPNQNVAPLLILMFLIPQIIFSGGIQPIGSFGLPGQVINNLTVIKWPFETLVTLSGLGQGVAKDACWQKTEAERDQLTDAQLSQCHCFGSQVFKVCDFPGIKAKYDPAVDLPQPVKPTPPGEMPFDPILALQYQSQVDAYQKAMETWQTNYLDWQQKRSKSINEAEGLINRFNKDQGYMFNVNVVQHWRNLGLLILGMLVVIPLLQKRKDFV</sequence>
<feature type="domain" description="ABC transporter" evidence="10">
    <location>
        <begin position="354"/>
        <end position="588"/>
    </location>
</feature>
<evidence type="ECO:0000259" key="10">
    <source>
        <dbReference type="PROSITE" id="PS50893"/>
    </source>
</evidence>
<feature type="domain" description="FHA" evidence="9">
    <location>
        <begin position="267"/>
        <end position="316"/>
    </location>
</feature>
<feature type="domain" description="FHA" evidence="9">
    <location>
        <begin position="26"/>
        <end position="75"/>
    </location>
</feature>
<dbReference type="InterPro" id="IPR013525">
    <property type="entry name" value="ABC2_TM"/>
</dbReference>
<dbReference type="PROSITE" id="PS50893">
    <property type="entry name" value="ABC_TRANSPORTER_2"/>
    <property type="match status" value="1"/>
</dbReference>
<dbReference type="Pfam" id="PF00498">
    <property type="entry name" value="FHA"/>
    <property type="match status" value="3"/>
</dbReference>
<evidence type="ECO:0000313" key="12">
    <source>
        <dbReference type="Proteomes" id="UP000030170"/>
    </source>
</evidence>